<organism evidence="1 2">
    <name type="scientific">Ilyodon furcidens</name>
    <name type="common">goldbreast splitfin</name>
    <dbReference type="NCBI Taxonomy" id="33524"/>
    <lineage>
        <taxon>Eukaryota</taxon>
        <taxon>Metazoa</taxon>
        <taxon>Chordata</taxon>
        <taxon>Craniata</taxon>
        <taxon>Vertebrata</taxon>
        <taxon>Euteleostomi</taxon>
        <taxon>Actinopterygii</taxon>
        <taxon>Neopterygii</taxon>
        <taxon>Teleostei</taxon>
        <taxon>Neoteleostei</taxon>
        <taxon>Acanthomorphata</taxon>
        <taxon>Ovalentaria</taxon>
        <taxon>Atherinomorphae</taxon>
        <taxon>Cyprinodontiformes</taxon>
        <taxon>Goodeidae</taxon>
        <taxon>Ilyodon</taxon>
    </lineage>
</organism>
<proteinExistence type="predicted"/>
<dbReference type="Proteomes" id="UP001482620">
    <property type="component" value="Unassembled WGS sequence"/>
</dbReference>
<gene>
    <name evidence="1" type="ORF">ILYODFUR_008673</name>
</gene>
<reference evidence="1 2" key="1">
    <citation type="submission" date="2021-06" db="EMBL/GenBank/DDBJ databases">
        <authorList>
            <person name="Palmer J.M."/>
        </authorList>
    </citation>
    <scope>NUCLEOTIDE SEQUENCE [LARGE SCALE GENOMIC DNA]</scope>
    <source>
        <strain evidence="2">if_2019</strain>
        <tissue evidence="1">Muscle</tissue>
    </source>
</reference>
<sequence length="73" mass="8387">LCFVSQLLLIQTKTLNPAKRKPLQALFTYFQPIGSFAWHKTGAAIKKMLTREVPYLVHSRGIGREGHFDERCQ</sequence>
<keyword evidence="2" id="KW-1185">Reference proteome</keyword>
<evidence type="ECO:0000313" key="2">
    <source>
        <dbReference type="Proteomes" id="UP001482620"/>
    </source>
</evidence>
<comment type="caution">
    <text evidence="1">The sequence shown here is derived from an EMBL/GenBank/DDBJ whole genome shotgun (WGS) entry which is preliminary data.</text>
</comment>
<accession>A0ABV0SK05</accession>
<feature type="non-terminal residue" evidence="1">
    <location>
        <position position="1"/>
    </location>
</feature>
<name>A0ABV0SK05_9TELE</name>
<evidence type="ECO:0000313" key="1">
    <source>
        <dbReference type="EMBL" id="MEQ2220756.1"/>
    </source>
</evidence>
<protein>
    <submittedName>
        <fullName evidence="1">Uncharacterized protein</fullName>
    </submittedName>
</protein>
<dbReference type="EMBL" id="JAHRIQ010000590">
    <property type="protein sequence ID" value="MEQ2220756.1"/>
    <property type="molecule type" value="Genomic_DNA"/>
</dbReference>